<feature type="compositionally biased region" description="Low complexity" evidence="1">
    <location>
        <begin position="49"/>
        <end position="61"/>
    </location>
</feature>
<protein>
    <submittedName>
        <fullName evidence="2">Uncharacterized protein</fullName>
    </submittedName>
</protein>
<gene>
    <name evidence="2" type="ORF">NDU88_005839</name>
</gene>
<evidence type="ECO:0000313" key="3">
    <source>
        <dbReference type="Proteomes" id="UP001066276"/>
    </source>
</evidence>
<reference evidence="2" key="1">
    <citation type="journal article" date="2022" name="bioRxiv">
        <title>Sequencing and chromosome-scale assembly of the giantPleurodeles waltlgenome.</title>
        <authorList>
            <person name="Brown T."/>
            <person name="Elewa A."/>
            <person name="Iarovenko S."/>
            <person name="Subramanian E."/>
            <person name="Araus A.J."/>
            <person name="Petzold A."/>
            <person name="Susuki M."/>
            <person name="Suzuki K.-i.T."/>
            <person name="Hayashi T."/>
            <person name="Toyoda A."/>
            <person name="Oliveira C."/>
            <person name="Osipova E."/>
            <person name="Leigh N.D."/>
            <person name="Simon A."/>
            <person name="Yun M.H."/>
        </authorList>
    </citation>
    <scope>NUCLEOTIDE SEQUENCE</scope>
    <source>
        <strain evidence="2">20211129_DDA</strain>
        <tissue evidence="2">Liver</tissue>
    </source>
</reference>
<proteinExistence type="predicted"/>
<dbReference type="AlphaFoldDB" id="A0AAV7TCR8"/>
<comment type="caution">
    <text evidence="2">The sequence shown here is derived from an EMBL/GenBank/DDBJ whole genome shotgun (WGS) entry which is preliminary data.</text>
</comment>
<evidence type="ECO:0000256" key="1">
    <source>
        <dbReference type="SAM" id="MobiDB-lite"/>
    </source>
</evidence>
<name>A0AAV7TCR8_PLEWA</name>
<sequence>MESSSQGEQNGVGVAERLVSPAHRNQAHSHRLRRCAIITRIAPARKTRYPAAAATRITPAPSKEGNEGAPDRRHLQRERRDDCRGGVRSEDLESLERRVAENCRSTLKYLELVSALVPQEIQDFVVVPGGWDRGVGIHGKGRILAFPSPKKRRGLSKLITRGAAATR</sequence>
<organism evidence="2 3">
    <name type="scientific">Pleurodeles waltl</name>
    <name type="common">Iberian ribbed newt</name>
    <dbReference type="NCBI Taxonomy" id="8319"/>
    <lineage>
        <taxon>Eukaryota</taxon>
        <taxon>Metazoa</taxon>
        <taxon>Chordata</taxon>
        <taxon>Craniata</taxon>
        <taxon>Vertebrata</taxon>
        <taxon>Euteleostomi</taxon>
        <taxon>Amphibia</taxon>
        <taxon>Batrachia</taxon>
        <taxon>Caudata</taxon>
        <taxon>Salamandroidea</taxon>
        <taxon>Salamandridae</taxon>
        <taxon>Pleurodelinae</taxon>
        <taxon>Pleurodeles</taxon>
    </lineage>
</organism>
<dbReference type="EMBL" id="JANPWB010000007">
    <property type="protein sequence ID" value="KAJ1174015.1"/>
    <property type="molecule type" value="Genomic_DNA"/>
</dbReference>
<dbReference type="Proteomes" id="UP001066276">
    <property type="component" value="Chromosome 4_1"/>
</dbReference>
<evidence type="ECO:0000313" key="2">
    <source>
        <dbReference type="EMBL" id="KAJ1174015.1"/>
    </source>
</evidence>
<accession>A0AAV7TCR8</accession>
<feature type="region of interest" description="Disordered" evidence="1">
    <location>
        <begin position="49"/>
        <end position="91"/>
    </location>
</feature>
<feature type="compositionally biased region" description="Basic and acidic residues" evidence="1">
    <location>
        <begin position="64"/>
        <end position="91"/>
    </location>
</feature>
<keyword evidence="3" id="KW-1185">Reference proteome</keyword>